<keyword evidence="1" id="KW-0472">Membrane</keyword>
<evidence type="ECO:0000256" key="1">
    <source>
        <dbReference type="SAM" id="Phobius"/>
    </source>
</evidence>
<protein>
    <submittedName>
        <fullName evidence="2">Uncharacterized protein</fullName>
    </submittedName>
</protein>
<keyword evidence="3" id="KW-1185">Reference proteome</keyword>
<keyword evidence="1" id="KW-1133">Transmembrane helix</keyword>
<gene>
    <name evidence="2" type="ORF">CYY_009344</name>
</gene>
<comment type="caution">
    <text evidence="2">The sequence shown here is derived from an EMBL/GenBank/DDBJ whole genome shotgun (WGS) entry which is preliminary data.</text>
</comment>
<sequence length="441" mass="47769">MTQTQVRINHPDDLANHFHLFGKLTIVGNAVDEIQKYRATHAAAGLSTPRAVNDDSNTTNVTPAKQPALLTTSEVKAAYQTNNFAKMKDLETKANNDLLPVYTNITDKGDSAWVKVRASNGQEYYMSWSATASAWSYTESIKAVNDARQAADPATKYEAVVQFGTYSASTTIAGIHSYNMGLTTMVVESVIAMILAKCISQFIADGLGFLVAQFAVRLASAAAELGLESFSFAVPEFLIGAVAGCLCFAIIFIGIAYLWNWLNKQYTLRVQVFNWDTANDWTLNTQAKDNAVNPGADSDTNQLNIKIDKMTTPGNTVTPPGFGGGVTSLDTVCYYSIIIYQNSSTFAQGLSFAFNASRDSSTGFSIAFTCPRFSDNAMYMQPSVVDPSAFLKQASTHWQSNPQYINVYPGGVIPIGAKFDALSGASDDLYNLNININQAAN</sequence>
<evidence type="ECO:0000313" key="3">
    <source>
        <dbReference type="Proteomes" id="UP000695562"/>
    </source>
</evidence>
<dbReference type="Proteomes" id="UP000695562">
    <property type="component" value="Unassembled WGS sequence"/>
</dbReference>
<keyword evidence="1" id="KW-0812">Transmembrane</keyword>
<proteinExistence type="predicted"/>
<organism evidence="2 3">
    <name type="scientific">Polysphondylium violaceum</name>
    <dbReference type="NCBI Taxonomy" id="133409"/>
    <lineage>
        <taxon>Eukaryota</taxon>
        <taxon>Amoebozoa</taxon>
        <taxon>Evosea</taxon>
        <taxon>Eumycetozoa</taxon>
        <taxon>Dictyostelia</taxon>
        <taxon>Dictyosteliales</taxon>
        <taxon>Dictyosteliaceae</taxon>
        <taxon>Polysphondylium</taxon>
    </lineage>
</organism>
<dbReference type="AlphaFoldDB" id="A0A8J4PMZ4"/>
<dbReference type="EMBL" id="AJWJ01000684">
    <property type="protein sequence ID" value="KAF2069336.1"/>
    <property type="molecule type" value="Genomic_DNA"/>
</dbReference>
<reference evidence="2" key="1">
    <citation type="submission" date="2020-01" db="EMBL/GenBank/DDBJ databases">
        <title>Development of genomics and gene disruption for Polysphondylium violaceum indicates a role for the polyketide synthase stlB in stalk morphogenesis.</title>
        <authorList>
            <person name="Narita B."/>
            <person name="Kawabe Y."/>
            <person name="Kin K."/>
            <person name="Saito T."/>
            <person name="Gibbs R."/>
            <person name="Kuspa A."/>
            <person name="Muzny D."/>
            <person name="Queller D."/>
            <person name="Richards S."/>
            <person name="Strassman J."/>
            <person name="Sucgang R."/>
            <person name="Worley K."/>
            <person name="Schaap P."/>
        </authorList>
    </citation>
    <scope>NUCLEOTIDE SEQUENCE</scope>
    <source>
        <strain evidence="2">QSvi11</strain>
    </source>
</reference>
<name>A0A8J4PMZ4_9MYCE</name>
<evidence type="ECO:0000313" key="2">
    <source>
        <dbReference type="EMBL" id="KAF2069336.1"/>
    </source>
</evidence>
<dbReference type="OrthoDB" id="1062969at2759"/>
<feature type="transmembrane region" description="Helical" evidence="1">
    <location>
        <begin position="237"/>
        <end position="259"/>
    </location>
</feature>
<accession>A0A8J4PMZ4</accession>